<keyword evidence="1" id="KW-0472">Membrane</keyword>
<evidence type="ECO:0000313" key="3">
    <source>
        <dbReference type="Proteomes" id="UP000323560"/>
    </source>
</evidence>
<organism evidence="2 3">
    <name type="scientific">Gluconobacter thailandicus</name>
    <dbReference type="NCBI Taxonomy" id="257438"/>
    <lineage>
        <taxon>Bacteria</taxon>
        <taxon>Pseudomonadati</taxon>
        <taxon>Pseudomonadota</taxon>
        <taxon>Alphaproteobacteria</taxon>
        <taxon>Acetobacterales</taxon>
        <taxon>Acetobacteraceae</taxon>
        <taxon>Gluconobacter</taxon>
    </lineage>
</organism>
<dbReference type="KEGG" id="gti:FXF46_07105"/>
<protein>
    <recommendedName>
        <fullName evidence="4">FeoB-associated Cys-rich membrane protein</fullName>
    </recommendedName>
</protein>
<proteinExistence type="predicted"/>
<gene>
    <name evidence="2" type="ORF">FXF46_07105</name>
</gene>
<sequence length="63" mass="6720">MIETIIAVLLVSLAALYWYTRLFPANWGRLKLSLGLQSHIPAKAPSKGCDNCSACSGKSGGCH</sequence>
<evidence type="ECO:0000313" key="2">
    <source>
        <dbReference type="EMBL" id="QEH96067.1"/>
    </source>
</evidence>
<dbReference type="AlphaFoldDB" id="A0AAP9ESK8"/>
<keyword evidence="1" id="KW-1133">Transmembrane helix</keyword>
<dbReference type="RefSeq" id="WP_007283474.1">
    <property type="nucleotide sequence ID" value="NZ_CP043043.1"/>
</dbReference>
<accession>A0AAP9ESK8</accession>
<dbReference type="Proteomes" id="UP000323560">
    <property type="component" value="Chromosome"/>
</dbReference>
<evidence type="ECO:0000256" key="1">
    <source>
        <dbReference type="SAM" id="Phobius"/>
    </source>
</evidence>
<evidence type="ECO:0008006" key="4">
    <source>
        <dbReference type="Google" id="ProtNLM"/>
    </source>
</evidence>
<feature type="transmembrane region" description="Helical" evidence="1">
    <location>
        <begin position="6"/>
        <end position="23"/>
    </location>
</feature>
<dbReference type="EMBL" id="CP043043">
    <property type="protein sequence ID" value="QEH96067.1"/>
    <property type="molecule type" value="Genomic_DNA"/>
</dbReference>
<reference evidence="2 3" key="1">
    <citation type="submission" date="2019-08" db="EMBL/GenBank/DDBJ databases">
        <title>Gluconobacter frateurii HD924 genome.</title>
        <authorList>
            <person name="Liu Y."/>
            <person name="Zhang P."/>
        </authorList>
    </citation>
    <scope>NUCLEOTIDE SEQUENCE [LARGE SCALE GENOMIC DNA]</scope>
    <source>
        <strain evidence="2 3">HD924</strain>
    </source>
</reference>
<keyword evidence="1" id="KW-0812">Transmembrane</keyword>
<name>A0AAP9ESK8_GLUTH</name>